<dbReference type="EMBL" id="GBRH01272138">
    <property type="protein sequence ID" value="JAD25757.1"/>
    <property type="molecule type" value="Transcribed_RNA"/>
</dbReference>
<organism evidence="1">
    <name type="scientific">Arundo donax</name>
    <name type="common">Giant reed</name>
    <name type="synonym">Donax arundinaceus</name>
    <dbReference type="NCBI Taxonomy" id="35708"/>
    <lineage>
        <taxon>Eukaryota</taxon>
        <taxon>Viridiplantae</taxon>
        <taxon>Streptophyta</taxon>
        <taxon>Embryophyta</taxon>
        <taxon>Tracheophyta</taxon>
        <taxon>Spermatophyta</taxon>
        <taxon>Magnoliopsida</taxon>
        <taxon>Liliopsida</taxon>
        <taxon>Poales</taxon>
        <taxon>Poaceae</taxon>
        <taxon>PACMAD clade</taxon>
        <taxon>Arundinoideae</taxon>
        <taxon>Arundineae</taxon>
        <taxon>Arundo</taxon>
    </lineage>
</organism>
<name>A0A0A8YT61_ARUDO</name>
<protein>
    <submittedName>
        <fullName evidence="1">Uncharacterized protein</fullName>
    </submittedName>
</protein>
<evidence type="ECO:0000313" key="1">
    <source>
        <dbReference type="EMBL" id="JAD25757.1"/>
    </source>
</evidence>
<accession>A0A0A8YT61</accession>
<dbReference type="AlphaFoldDB" id="A0A0A8YT61"/>
<sequence>MARLMRKVGTENPEVEGEDEELRWEAMRRAAASERWEVARRRSDA</sequence>
<proteinExistence type="predicted"/>
<reference evidence="1" key="2">
    <citation type="journal article" date="2015" name="Data Brief">
        <title>Shoot transcriptome of the giant reed, Arundo donax.</title>
        <authorList>
            <person name="Barrero R.A."/>
            <person name="Guerrero F.D."/>
            <person name="Moolhuijzen P."/>
            <person name="Goolsby J.A."/>
            <person name="Tidwell J."/>
            <person name="Bellgard S.E."/>
            <person name="Bellgard M.I."/>
        </authorList>
    </citation>
    <scope>NUCLEOTIDE SEQUENCE</scope>
    <source>
        <tissue evidence="1">Shoot tissue taken approximately 20 cm above the soil surface</tissue>
    </source>
</reference>
<reference evidence="1" key="1">
    <citation type="submission" date="2014-09" db="EMBL/GenBank/DDBJ databases">
        <authorList>
            <person name="Magalhaes I.L.F."/>
            <person name="Oliveira U."/>
            <person name="Santos F.R."/>
            <person name="Vidigal T.H.D.A."/>
            <person name="Brescovit A.D."/>
            <person name="Santos A.J."/>
        </authorList>
    </citation>
    <scope>NUCLEOTIDE SEQUENCE</scope>
    <source>
        <tissue evidence="1">Shoot tissue taken approximately 20 cm above the soil surface</tissue>
    </source>
</reference>